<keyword evidence="2" id="KW-1185">Reference proteome</keyword>
<protein>
    <submittedName>
        <fullName evidence="1">Uncharacterized protein</fullName>
    </submittedName>
</protein>
<comment type="caution">
    <text evidence="1">The sequence shown here is derived from an EMBL/GenBank/DDBJ whole genome shotgun (WGS) entry which is preliminary data.</text>
</comment>
<evidence type="ECO:0000313" key="2">
    <source>
        <dbReference type="Proteomes" id="UP001396334"/>
    </source>
</evidence>
<dbReference type="Proteomes" id="UP001396334">
    <property type="component" value="Unassembled WGS sequence"/>
</dbReference>
<gene>
    <name evidence="1" type="ORF">V6N11_075274</name>
</gene>
<organism evidence="1 2">
    <name type="scientific">Hibiscus sabdariffa</name>
    <name type="common">roselle</name>
    <dbReference type="NCBI Taxonomy" id="183260"/>
    <lineage>
        <taxon>Eukaryota</taxon>
        <taxon>Viridiplantae</taxon>
        <taxon>Streptophyta</taxon>
        <taxon>Embryophyta</taxon>
        <taxon>Tracheophyta</taxon>
        <taxon>Spermatophyta</taxon>
        <taxon>Magnoliopsida</taxon>
        <taxon>eudicotyledons</taxon>
        <taxon>Gunneridae</taxon>
        <taxon>Pentapetalae</taxon>
        <taxon>rosids</taxon>
        <taxon>malvids</taxon>
        <taxon>Malvales</taxon>
        <taxon>Malvaceae</taxon>
        <taxon>Malvoideae</taxon>
        <taxon>Hibiscus</taxon>
    </lineage>
</organism>
<proteinExistence type="predicted"/>
<name>A0ABR2R6I6_9ROSI</name>
<accession>A0ABR2R6I6</accession>
<dbReference type="EMBL" id="JBBPBN010000026">
    <property type="protein sequence ID" value="KAK9008376.1"/>
    <property type="molecule type" value="Genomic_DNA"/>
</dbReference>
<evidence type="ECO:0000313" key="1">
    <source>
        <dbReference type="EMBL" id="KAK9008376.1"/>
    </source>
</evidence>
<reference evidence="1 2" key="1">
    <citation type="journal article" date="2024" name="G3 (Bethesda)">
        <title>Genome assembly of Hibiscus sabdariffa L. provides insights into metabolisms of medicinal natural products.</title>
        <authorList>
            <person name="Kim T."/>
        </authorList>
    </citation>
    <scope>NUCLEOTIDE SEQUENCE [LARGE SCALE GENOMIC DNA]</scope>
    <source>
        <strain evidence="1">TK-2024</strain>
        <tissue evidence="1">Old leaves</tissue>
    </source>
</reference>
<sequence length="121" mass="13508">MQVLSDLITALCHETALRPPAKMFSYLKQALLDEGKKNMAINLARKTDKPRGTPLVDGGHKWWGITYLESKIVAALNDDKLLISRLLAENLGVATDDEGATVEGSRRLRTEKGKWNGFREE</sequence>